<evidence type="ECO:0000256" key="7">
    <source>
        <dbReference type="SAM" id="Phobius"/>
    </source>
</evidence>
<comment type="subcellular location">
    <subcellularLocation>
        <location evidence="1">Membrane</location>
        <topology evidence="1">Multi-pass membrane protein</topology>
    </subcellularLocation>
</comment>
<evidence type="ECO:0000256" key="6">
    <source>
        <dbReference type="ARBA" id="ARBA00023180"/>
    </source>
</evidence>
<dbReference type="AlphaFoldDB" id="A0A7F5RK85"/>
<dbReference type="PANTHER" id="PTHR22730">
    <property type="entry name" value="PROMININ PROM PROTEIN"/>
    <property type="match status" value="1"/>
</dbReference>
<dbReference type="GO" id="GO:0016020">
    <property type="term" value="C:membrane"/>
    <property type="evidence" value="ECO:0007669"/>
    <property type="project" value="UniProtKB-SubCell"/>
</dbReference>
<feature type="transmembrane region" description="Helical" evidence="7">
    <location>
        <begin position="21"/>
        <end position="42"/>
    </location>
</feature>
<dbReference type="OrthoDB" id="6777543at2759"/>
<comment type="similarity">
    <text evidence="2">Belongs to the prominin family.</text>
</comment>
<keyword evidence="5 7" id="KW-0472">Membrane</keyword>
<dbReference type="PANTHER" id="PTHR22730:SF1">
    <property type="entry name" value="PROMININ-LIKE PROTEIN"/>
    <property type="match status" value="1"/>
</dbReference>
<dbReference type="GeneID" id="108742435"/>
<evidence type="ECO:0000256" key="3">
    <source>
        <dbReference type="ARBA" id="ARBA00022692"/>
    </source>
</evidence>
<evidence type="ECO:0000313" key="8">
    <source>
        <dbReference type="Proteomes" id="UP000192223"/>
    </source>
</evidence>
<dbReference type="RefSeq" id="XP_025836419.1">
    <property type="nucleotide sequence ID" value="XM_025980634.1"/>
</dbReference>
<dbReference type="Proteomes" id="UP000192223">
    <property type="component" value="Unplaced"/>
</dbReference>
<dbReference type="Pfam" id="PF05478">
    <property type="entry name" value="Prominin"/>
    <property type="match status" value="1"/>
</dbReference>
<protein>
    <submittedName>
        <fullName evidence="9 10">Prominin-like protein</fullName>
    </submittedName>
</protein>
<proteinExistence type="inferred from homology"/>
<keyword evidence="6" id="KW-0325">Glycoprotein</keyword>
<feature type="transmembrane region" description="Helical" evidence="7">
    <location>
        <begin position="193"/>
        <end position="216"/>
    </location>
</feature>
<evidence type="ECO:0000256" key="2">
    <source>
        <dbReference type="ARBA" id="ARBA00006058"/>
    </source>
</evidence>
<accession>A0A7F5RK85</accession>
<evidence type="ECO:0000256" key="4">
    <source>
        <dbReference type="ARBA" id="ARBA00022989"/>
    </source>
</evidence>
<evidence type="ECO:0000313" key="10">
    <source>
        <dbReference type="RefSeq" id="XP_025836419.1"/>
    </source>
</evidence>
<evidence type="ECO:0000313" key="9">
    <source>
        <dbReference type="RefSeq" id="XP_025836418.1"/>
    </source>
</evidence>
<keyword evidence="4 7" id="KW-1133">Transmembrane helix</keyword>
<feature type="transmembrane region" description="Helical" evidence="7">
    <location>
        <begin position="140"/>
        <end position="173"/>
    </location>
</feature>
<keyword evidence="3 7" id="KW-0812">Transmembrane</keyword>
<dbReference type="InterPro" id="IPR008795">
    <property type="entry name" value="Prominin"/>
</dbReference>
<evidence type="ECO:0000256" key="1">
    <source>
        <dbReference type="ARBA" id="ARBA00004141"/>
    </source>
</evidence>
<reference evidence="9 10" key="1">
    <citation type="submission" date="2025-04" db="UniProtKB">
        <authorList>
            <consortium name="RefSeq"/>
        </authorList>
    </citation>
    <scope>IDENTIFICATION</scope>
    <source>
        <tissue evidence="9 10">Entire body</tissue>
    </source>
</reference>
<evidence type="ECO:0000256" key="5">
    <source>
        <dbReference type="ARBA" id="ARBA00023136"/>
    </source>
</evidence>
<dbReference type="RefSeq" id="XP_025836418.1">
    <property type="nucleotide sequence ID" value="XM_025980633.1"/>
</dbReference>
<gene>
    <name evidence="9 10" type="primary">LOC108742435</name>
</gene>
<dbReference type="KEGG" id="apln:108742435"/>
<organism evidence="8 10">
    <name type="scientific">Agrilus planipennis</name>
    <name type="common">Emerald ash borer</name>
    <name type="synonym">Agrilus marcopoli</name>
    <dbReference type="NCBI Taxonomy" id="224129"/>
    <lineage>
        <taxon>Eukaryota</taxon>
        <taxon>Metazoa</taxon>
        <taxon>Ecdysozoa</taxon>
        <taxon>Arthropoda</taxon>
        <taxon>Hexapoda</taxon>
        <taxon>Insecta</taxon>
        <taxon>Pterygota</taxon>
        <taxon>Neoptera</taxon>
        <taxon>Endopterygota</taxon>
        <taxon>Coleoptera</taxon>
        <taxon>Polyphaga</taxon>
        <taxon>Elateriformia</taxon>
        <taxon>Buprestoidea</taxon>
        <taxon>Buprestidae</taxon>
        <taxon>Agrilinae</taxon>
        <taxon>Agrilus</taxon>
    </lineage>
</organism>
<keyword evidence="8" id="KW-1185">Reference proteome</keyword>
<sequence>MDLGKSRRRNKNINRPEEMSSNPVTVRFVNVLVVCAVLLFAIELSDGSFTSRINKISVHLNKALDEALFLGNVSYTDLKVHSKFYSKTEFKPRGMADLYHVTQTFIGWVVNKDIYPEGFISVKNGELVMASPVEQWQNLLMHYAGVLIVVIILSLLAVFMPLCGFFFCCCRCCGNCGARSKPFDKKGDLCKKVVYALLLIVVGTLLIFGVVCAFVSNQYMQDGTNELTSNIRTGVNDTDTYIKATNNQINTLLNINYREFKSVLFDTLDRCSDIVLEQLSEYSNATALTEVVNIVNGLDNIKAKLTFMKTVTRELQVNASQLNDGLRAVKRDLLQTLMNCTQTIHQCNQLSNNVSRLSTEIDFNSLPDISSQLEELNRVLDANITSTVIKGQQAFESIRVEINNTISSHLPQVKASIEDAGAAISRGASNITKTLQDISNELHENTVQPLNRLEWYLKEFTPFRYYIGLGASAILLLVTLFVALGLICGICGKRPDAYSDDCCNKGAGSRFLMT</sequence>
<feature type="transmembrane region" description="Helical" evidence="7">
    <location>
        <begin position="465"/>
        <end position="490"/>
    </location>
</feature>
<name>A0A7F5RK85_AGRPL</name>